<gene>
    <name evidence="1" type="ORF">B4U80_00868</name>
</gene>
<keyword evidence="2" id="KW-1185">Reference proteome</keyword>
<proteinExistence type="inferred from homology"/>
<accession>A0A443SCP1</accession>
<dbReference type="SFLD" id="SFLDS00003">
    <property type="entry name" value="Haloacid_Dehalogenase"/>
    <property type="match status" value="1"/>
</dbReference>
<dbReference type="GO" id="GO:0005829">
    <property type="term" value="C:cytosol"/>
    <property type="evidence" value="ECO:0007669"/>
    <property type="project" value="TreeGrafter"/>
</dbReference>
<sequence length="285" mass="31517">LFHNSLLEYGTRRFYRGRIKAAIFDWGGTVVDCGVCAPILTYVELFREEGVEITEDEARAPMGSKSSVHIAKVLEKEAVAKRWRQAKGGADPTEADVERMVQKFIPQVLSSLQKYSNVIDGVAETVATLRKPPFNLKIGSTTGYPQHVLKILLNASSTQGFTPDASICLSEVPEAKPSPFMLWRCATSLAVFPIEAILKVDDSVNGIHEGLLAGCWTVGIARTSSYVGLTEQQLEEVDSVELTRRMNRAYKHLTNSGAHYVIDTIRDLPLVINDINRRLISGEKP</sequence>
<dbReference type="Gene3D" id="3.40.50.1000">
    <property type="entry name" value="HAD superfamily/HAD-like"/>
    <property type="match status" value="1"/>
</dbReference>
<dbReference type="GO" id="GO:0050194">
    <property type="term" value="F:phosphonoacetaldehyde hydrolase activity"/>
    <property type="evidence" value="ECO:0007669"/>
    <property type="project" value="InterPro"/>
</dbReference>
<dbReference type="AlphaFoldDB" id="A0A443SCP1"/>
<name>A0A443SCP1_9ACAR</name>
<keyword evidence="1" id="KW-0378">Hydrolase</keyword>
<dbReference type="EMBL" id="NCKV01003866">
    <property type="protein sequence ID" value="RWS25292.1"/>
    <property type="molecule type" value="Genomic_DNA"/>
</dbReference>
<dbReference type="InterPro" id="IPR050155">
    <property type="entry name" value="HAD-like_hydrolase_sf"/>
</dbReference>
<comment type="caution">
    <text evidence="1">The sequence shown here is derived from an EMBL/GenBank/DDBJ whole genome shotgun (WGS) entry which is preliminary data.</text>
</comment>
<protein>
    <submittedName>
        <fullName evidence="1">Phosphonoacetaldehyde hydrolase-like protein</fullName>
    </submittedName>
</protein>
<dbReference type="InterPro" id="IPR036412">
    <property type="entry name" value="HAD-like_sf"/>
</dbReference>
<organism evidence="1 2">
    <name type="scientific">Leptotrombidium deliense</name>
    <dbReference type="NCBI Taxonomy" id="299467"/>
    <lineage>
        <taxon>Eukaryota</taxon>
        <taxon>Metazoa</taxon>
        <taxon>Ecdysozoa</taxon>
        <taxon>Arthropoda</taxon>
        <taxon>Chelicerata</taxon>
        <taxon>Arachnida</taxon>
        <taxon>Acari</taxon>
        <taxon>Acariformes</taxon>
        <taxon>Trombidiformes</taxon>
        <taxon>Prostigmata</taxon>
        <taxon>Anystina</taxon>
        <taxon>Parasitengona</taxon>
        <taxon>Trombiculoidea</taxon>
        <taxon>Trombiculidae</taxon>
        <taxon>Leptotrombidium</taxon>
    </lineage>
</organism>
<evidence type="ECO:0000313" key="1">
    <source>
        <dbReference type="EMBL" id="RWS25292.1"/>
    </source>
</evidence>
<dbReference type="InterPro" id="IPR023198">
    <property type="entry name" value="PGP-like_dom2"/>
</dbReference>
<feature type="non-terminal residue" evidence="1">
    <location>
        <position position="1"/>
    </location>
</feature>
<dbReference type="Gene3D" id="1.10.150.240">
    <property type="entry name" value="Putative phosphatase, domain 2"/>
    <property type="match status" value="1"/>
</dbReference>
<evidence type="ECO:0000313" key="2">
    <source>
        <dbReference type="Proteomes" id="UP000288716"/>
    </source>
</evidence>
<dbReference type="OrthoDB" id="40579at2759"/>
<dbReference type="VEuPathDB" id="VectorBase:LDEU006750"/>
<reference evidence="1 2" key="1">
    <citation type="journal article" date="2018" name="Gigascience">
        <title>Genomes of trombidid mites reveal novel predicted allergens and laterally-transferred genes associated with secondary metabolism.</title>
        <authorList>
            <person name="Dong X."/>
            <person name="Chaisiri K."/>
            <person name="Xia D."/>
            <person name="Armstrong S.D."/>
            <person name="Fang Y."/>
            <person name="Donnelly M.J."/>
            <person name="Kadowaki T."/>
            <person name="McGarry J.W."/>
            <person name="Darby A.C."/>
            <person name="Makepeace B.L."/>
        </authorList>
    </citation>
    <scope>NUCLEOTIDE SEQUENCE [LARGE SCALE GENOMIC DNA]</scope>
    <source>
        <strain evidence="1">UoL-UT</strain>
    </source>
</reference>
<dbReference type="PANTHER" id="PTHR43434">
    <property type="entry name" value="PHOSPHOGLYCOLATE PHOSPHATASE"/>
    <property type="match status" value="1"/>
</dbReference>
<dbReference type="PANTHER" id="PTHR43434:SF19">
    <property type="entry name" value="PHOSPHONOACETALDEHYDE HYDROLASE"/>
    <property type="match status" value="1"/>
</dbReference>
<dbReference type="InterPro" id="IPR006323">
    <property type="entry name" value="Phosphonoacetald_hydro"/>
</dbReference>
<dbReference type="Pfam" id="PF00702">
    <property type="entry name" value="Hydrolase"/>
    <property type="match status" value="1"/>
</dbReference>
<dbReference type="InterPro" id="IPR023214">
    <property type="entry name" value="HAD_sf"/>
</dbReference>
<dbReference type="HAMAP" id="MF_01375">
    <property type="entry name" value="PhnX"/>
    <property type="match status" value="1"/>
</dbReference>
<dbReference type="Proteomes" id="UP000288716">
    <property type="component" value="Unassembled WGS sequence"/>
</dbReference>
<dbReference type="STRING" id="299467.A0A443SCP1"/>
<dbReference type="GO" id="GO:0008967">
    <property type="term" value="F:phosphoglycolate phosphatase activity"/>
    <property type="evidence" value="ECO:0007669"/>
    <property type="project" value="TreeGrafter"/>
</dbReference>
<dbReference type="NCBIfam" id="TIGR01422">
    <property type="entry name" value="phosphonatase"/>
    <property type="match status" value="1"/>
</dbReference>
<dbReference type="GO" id="GO:0019700">
    <property type="term" value="P:organic phosphonate catabolic process"/>
    <property type="evidence" value="ECO:0007669"/>
    <property type="project" value="InterPro"/>
</dbReference>
<dbReference type="SUPFAM" id="SSF56784">
    <property type="entry name" value="HAD-like"/>
    <property type="match status" value="1"/>
</dbReference>
<dbReference type="SFLD" id="SFLDG01129">
    <property type="entry name" value="C1.5:_HAD__Beta-PGM__Phosphata"/>
    <property type="match status" value="1"/>
</dbReference>
<dbReference type="GO" id="GO:0006281">
    <property type="term" value="P:DNA repair"/>
    <property type="evidence" value="ECO:0007669"/>
    <property type="project" value="TreeGrafter"/>
</dbReference>